<dbReference type="FunFam" id="2.30.30.140:FF:000008">
    <property type="entry name" value="Bromodomain containing 1, isoform CRA_b"/>
    <property type="match status" value="1"/>
</dbReference>
<evidence type="ECO:0000256" key="5">
    <source>
        <dbReference type="ARBA" id="ARBA00022771"/>
    </source>
</evidence>
<dbReference type="PROSITE" id="PS51805">
    <property type="entry name" value="EPHD"/>
    <property type="match status" value="1"/>
</dbReference>
<comment type="subcellular location">
    <subcellularLocation>
        <location evidence="1">Nucleus</location>
    </subcellularLocation>
</comment>
<feature type="compositionally biased region" description="Low complexity" evidence="12">
    <location>
        <begin position="1007"/>
        <end position="1016"/>
    </location>
</feature>
<reference evidence="19" key="1">
    <citation type="submission" date="2025-08" db="UniProtKB">
        <authorList>
            <consortium name="RefSeq"/>
        </authorList>
    </citation>
    <scope>IDENTIFICATION</scope>
    <source>
        <tissue evidence="19">Gonad</tissue>
    </source>
</reference>
<evidence type="ECO:0000256" key="10">
    <source>
        <dbReference type="PROSITE-ProRule" id="PRU00035"/>
    </source>
</evidence>
<dbReference type="PROSITE" id="PS50157">
    <property type="entry name" value="ZINC_FINGER_C2H2_2"/>
    <property type="match status" value="1"/>
</dbReference>
<dbReference type="PROSITE" id="PS00633">
    <property type="entry name" value="BROMODOMAIN_1"/>
    <property type="match status" value="1"/>
</dbReference>
<dbReference type="GO" id="GO:0005634">
    <property type="term" value="C:nucleus"/>
    <property type="evidence" value="ECO:0007669"/>
    <property type="project" value="UniProtKB-SubCell"/>
</dbReference>
<dbReference type="Pfam" id="PF00439">
    <property type="entry name" value="Bromodomain"/>
    <property type="match status" value="1"/>
</dbReference>
<feature type="compositionally biased region" description="Basic and acidic residues" evidence="12">
    <location>
        <begin position="829"/>
        <end position="844"/>
    </location>
</feature>
<keyword evidence="8 10" id="KW-0103">Bromodomain</keyword>
<dbReference type="Gene3D" id="2.30.30.140">
    <property type="match status" value="1"/>
</dbReference>
<feature type="compositionally biased region" description="Low complexity" evidence="12">
    <location>
        <begin position="845"/>
        <end position="855"/>
    </location>
</feature>
<sequence length="1272" mass="144927">MLGYDFDVRVFWYNARRCKPPYECPTCRRVYKSFSGIEYHLLNFDHSNPESNPSTPMRKGSRKSRHHRSGRRSPSPVDIRSPQRETLTYEQAQRLVEVDLDGRTHRIDITECLEIVTEDEIEEEVENKEIEPNVDNKSKTPIKNNKKEDKLKKDVTGVQVNVGKLPEPSFKQLDDYVEPPDVPPRPKAYFRFIEKSVEELDEEVEYDMDEEDYAWLEMVNDKRKGDNMPPVSQEVFETLMDRLEKESYFESQSSGKGDPSSYIDEDAVCSICQDGECQNSNVILFCDMCNLAVHQECYGVPYIPEGQWLCRRCLQSPSRAVDCVLCPNKGGAFKQTDDARWAHVVCALWIPEVCFANTVFLEPIDSIDHIPTARWKLTCYICKQRGVGACIQCHKANCYTAFHVTCAQHAGLYMKMEPVRETGVNGTSISVRKTAYCDVHTPQGWDRTRHMMSEEDEDVPKGMSAKKAKKFKEEKSRQKMRKARKMLAEKRSAMPVVSVPYIPSNKVSKIVSRVSLQQKQKFFQRLHSYWMLKRQSRNGVPLLRRLQAHHQSQRNKEWKEESEKHRALKEQLQYWQRLRHDLERARLLVELIRKREKLKREQVKVSQLAMEMRLTPFLFLLRRTLEQLEEKDAGKIFSEPVPLDEVPDYLEYIKEPMDFATMRTKVEGHQYRSLDDFERDFELIIRNCMTYNAKDTIFYRAALRMRDQGGAIIRQARRLADRAGYDADSGMHTSEAPKVEETTTLRLEDVDNLLIPENRADMTLEDQLKELLEKLDMTTTIKHGGARSKRAKQLRREINVIRRKLALQREQREEETPVEPPATPKKKKDKEDKSNSDSKSKDEAGTSNGNSNNASPTKNSRGRSKSRKKSRSKSSESEAALVPTSPSVQGGATTDPKPATPERPNESSTPSTPTTPSTPGVGRRTSVLFNKKAKSKPFQDSVSPSKSPKSPGHKRGPGRPPGRPSKNKKQQQNGEHALASIQEGSALLNADQNQATDFSTLRKRARSTSSSSNESSSQRKRPRANSTDAFDTETAVPPIRRVSRCTEQTRADPEVAPSQIPAPPARPATPVVVNRAKTGTQEGTEESSEESSGTEGEVIADPNKKGPGRGKAKLLNRTSTNLEDESDTDDVPIQPLDLVWAKCRGYPSYPALVSADNIINPKMPRTGYFHNGVPIPVPPMEVLKGRPQVPENEELYLVLFFDNKRTWQWLPREKLHPLGVDSKLDHTKMNEGRKSSIRKSVAIAFDRAMNHRQRVEDGIRDSSNESSDSEVI</sequence>
<feature type="compositionally biased region" description="Low complexity" evidence="12">
    <location>
        <begin position="907"/>
        <end position="919"/>
    </location>
</feature>
<dbReference type="Proteomes" id="UP000515135">
    <property type="component" value="Unplaced"/>
</dbReference>
<dbReference type="InterPro" id="IPR013083">
    <property type="entry name" value="Znf_RING/FYVE/PHD"/>
</dbReference>
<dbReference type="InterPro" id="IPR034732">
    <property type="entry name" value="EPHD"/>
</dbReference>
<dbReference type="InterPro" id="IPR001965">
    <property type="entry name" value="Znf_PHD"/>
</dbReference>
<evidence type="ECO:0000256" key="6">
    <source>
        <dbReference type="ARBA" id="ARBA00022833"/>
    </source>
</evidence>
<keyword evidence="3" id="KW-0479">Metal-binding</keyword>
<feature type="compositionally biased region" description="Basic and acidic residues" evidence="12">
    <location>
        <begin position="1253"/>
        <end position="1263"/>
    </location>
</feature>
<dbReference type="PANTHER" id="PTHR13793">
    <property type="entry name" value="PHD FINGER PROTEINS"/>
    <property type="match status" value="1"/>
</dbReference>
<accession>A0A6P4YYX2</accession>
<dbReference type="InterPro" id="IPR019786">
    <property type="entry name" value="Zinc_finger_PHD-type_CS"/>
</dbReference>
<dbReference type="InterPro" id="IPR000313">
    <property type="entry name" value="PWWP_dom"/>
</dbReference>
<dbReference type="AlphaFoldDB" id="A0A6P4YYX2"/>
<dbReference type="InterPro" id="IPR013087">
    <property type="entry name" value="Znf_C2H2_type"/>
</dbReference>
<keyword evidence="6" id="KW-0862">Zinc</keyword>
<evidence type="ECO:0000256" key="11">
    <source>
        <dbReference type="PROSITE-ProRule" id="PRU00042"/>
    </source>
</evidence>
<feature type="compositionally biased region" description="Basic residues" evidence="12">
    <location>
        <begin position="59"/>
        <end position="71"/>
    </location>
</feature>
<evidence type="ECO:0000256" key="8">
    <source>
        <dbReference type="ARBA" id="ARBA00023117"/>
    </source>
</evidence>
<dbReference type="PROSITE" id="PS01359">
    <property type="entry name" value="ZF_PHD_1"/>
    <property type="match status" value="1"/>
</dbReference>
<dbReference type="Pfam" id="PF13832">
    <property type="entry name" value="zf-HC5HC2H_2"/>
    <property type="match status" value="1"/>
</dbReference>
<dbReference type="GO" id="GO:0008270">
    <property type="term" value="F:zinc ion binding"/>
    <property type="evidence" value="ECO:0007669"/>
    <property type="project" value="UniProtKB-KW"/>
</dbReference>
<evidence type="ECO:0000259" key="14">
    <source>
        <dbReference type="PROSITE" id="PS50016"/>
    </source>
</evidence>
<dbReference type="SMART" id="SM00293">
    <property type="entry name" value="PWWP"/>
    <property type="match status" value="1"/>
</dbReference>
<feature type="region of interest" description="Disordered" evidence="12">
    <location>
        <begin position="1253"/>
        <end position="1272"/>
    </location>
</feature>
<feature type="domain" description="PHD-type" evidence="17">
    <location>
        <begin position="320"/>
        <end position="441"/>
    </location>
</feature>
<dbReference type="Pfam" id="PF10513">
    <property type="entry name" value="EPL1"/>
    <property type="match status" value="1"/>
</dbReference>
<dbReference type="Pfam" id="PF13831">
    <property type="entry name" value="PHD_2"/>
    <property type="match status" value="1"/>
</dbReference>
<evidence type="ECO:0000256" key="9">
    <source>
        <dbReference type="ARBA" id="ARBA00023242"/>
    </source>
</evidence>
<evidence type="ECO:0000259" key="15">
    <source>
        <dbReference type="PROSITE" id="PS50157"/>
    </source>
</evidence>
<evidence type="ECO:0000259" key="16">
    <source>
        <dbReference type="PROSITE" id="PS50812"/>
    </source>
</evidence>
<dbReference type="GeneID" id="109471845"/>
<feature type="domain" description="PWWP" evidence="16">
    <location>
        <begin position="1135"/>
        <end position="1221"/>
    </location>
</feature>
<evidence type="ECO:0000256" key="4">
    <source>
        <dbReference type="ARBA" id="ARBA00022737"/>
    </source>
</evidence>
<evidence type="ECO:0000259" key="17">
    <source>
        <dbReference type="PROSITE" id="PS51805"/>
    </source>
</evidence>
<dbReference type="PROSITE" id="PS00028">
    <property type="entry name" value="ZINC_FINGER_C2H2_1"/>
    <property type="match status" value="1"/>
</dbReference>
<evidence type="ECO:0000256" key="2">
    <source>
        <dbReference type="ARBA" id="ARBA00022553"/>
    </source>
</evidence>
<evidence type="ECO:0000256" key="1">
    <source>
        <dbReference type="ARBA" id="ARBA00004123"/>
    </source>
</evidence>
<feature type="compositionally biased region" description="Low complexity" evidence="12">
    <location>
        <begin position="1068"/>
        <end position="1082"/>
    </location>
</feature>
<dbReference type="PANTHER" id="PTHR13793:SF107">
    <property type="entry name" value="BROMODOMAIN-CONTAINING PROTEIN HOMOLOG"/>
    <property type="match status" value="1"/>
</dbReference>
<name>A0A6P4YYX2_BRABE</name>
<evidence type="ECO:0000259" key="13">
    <source>
        <dbReference type="PROSITE" id="PS50014"/>
    </source>
</evidence>
<dbReference type="FunFam" id="3.30.40.10:FF:000007">
    <property type="entry name" value="Bromodomain containing 1, isoform CRA_b"/>
    <property type="match status" value="1"/>
</dbReference>
<keyword evidence="5 11" id="KW-0863">Zinc-finger</keyword>
<keyword evidence="18" id="KW-1185">Reference proteome</keyword>
<dbReference type="InterPro" id="IPR050701">
    <property type="entry name" value="Histone_Mod_Regulator"/>
</dbReference>
<dbReference type="SUPFAM" id="SSF57903">
    <property type="entry name" value="FYVE/PHD zinc finger"/>
    <property type="match status" value="1"/>
</dbReference>
<dbReference type="InterPro" id="IPR011011">
    <property type="entry name" value="Znf_FYVE_PHD"/>
</dbReference>
<feature type="region of interest" description="Disordered" evidence="12">
    <location>
        <begin position="453"/>
        <end position="478"/>
    </location>
</feature>
<evidence type="ECO:0000256" key="7">
    <source>
        <dbReference type="ARBA" id="ARBA00022990"/>
    </source>
</evidence>
<evidence type="ECO:0000313" key="18">
    <source>
        <dbReference type="Proteomes" id="UP000515135"/>
    </source>
</evidence>
<feature type="domain" description="C2H2-type" evidence="15">
    <location>
        <begin position="22"/>
        <end position="51"/>
    </location>
</feature>
<dbReference type="SUPFAM" id="SSF63748">
    <property type="entry name" value="Tudor/PWWP/MBT"/>
    <property type="match status" value="1"/>
</dbReference>
<dbReference type="PRINTS" id="PR00503">
    <property type="entry name" value="BROMODOMAIN"/>
</dbReference>
<feature type="compositionally biased region" description="Basic residues" evidence="12">
    <location>
        <begin position="860"/>
        <end position="872"/>
    </location>
</feature>
<dbReference type="InterPro" id="IPR019542">
    <property type="entry name" value="Enhancer_polycomb-like_N"/>
</dbReference>
<evidence type="ECO:0000313" key="19">
    <source>
        <dbReference type="RefSeq" id="XP_019626884.1"/>
    </source>
</evidence>
<keyword evidence="9" id="KW-0539">Nucleus</keyword>
<dbReference type="SMART" id="SM00249">
    <property type="entry name" value="PHD"/>
    <property type="match status" value="2"/>
</dbReference>
<dbReference type="PROSITE" id="PS50812">
    <property type="entry name" value="PWWP"/>
    <property type="match status" value="1"/>
</dbReference>
<dbReference type="CDD" id="cd15701">
    <property type="entry name" value="ePHD_BRPF1"/>
    <property type="match status" value="1"/>
</dbReference>
<feature type="region of interest" description="Disordered" evidence="12">
    <location>
        <begin position="808"/>
        <end position="1128"/>
    </location>
</feature>
<feature type="region of interest" description="Disordered" evidence="12">
    <location>
        <begin position="43"/>
        <end position="84"/>
    </location>
</feature>
<protein>
    <submittedName>
        <fullName evidence="19">Peregrin-like isoform X11</fullName>
    </submittedName>
</protein>
<dbReference type="SMART" id="SM00297">
    <property type="entry name" value="BROMO"/>
    <property type="match status" value="1"/>
</dbReference>
<dbReference type="InterPro" id="IPR042061">
    <property type="entry name" value="Peregrin_ePHD"/>
</dbReference>
<gene>
    <name evidence="19" type="primary">LOC109471845</name>
</gene>
<dbReference type="CDD" id="cd15572">
    <property type="entry name" value="PHD_BRPF"/>
    <property type="match status" value="1"/>
</dbReference>
<dbReference type="OrthoDB" id="20839at2759"/>
<dbReference type="RefSeq" id="XP_019626884.1">
    <property type="nucleotide sequence ID" value="XM_019771325.1"/>
</dbReference>
<dbReference type="InterPro" id="IPR001487">
    <property type="entry name" value="Bromodomain"/>
</dbReference>
<dbReference type="FunFam" id="3.30.40.10:FF:000008">
    <property type="entry name" value="Bromodomain containing 1, isoform CRA_a"/>
    <property type="match status" value="1"/>
</dbReference>
<dbReference type="InterPro" id="IPR018359">
    <property type="entry name" value="Bromodomain_CS"/>
</dbReference>
<dbReference type="Gene3D" id="3.30.40.10">
    <property type="entry name" value="Zinc/RING finger domain, C3HC4 (zinc finger)"/>
    <property type="match status" value="2"/>
</dbReference>
<dbReference type="PROSITE" id="PS50014">
    <property type="entry name" value="BROMODOMAIN_2"/>
    <property type="match status" value="1"/>
</dbReference>
<evidence type="ECO:0000256" key="12">
    <source>
        <dbReference type="SAM" id="MobiDB-lite"/>
    </source>
</evidence>
<feature type="domain" description="Bromo" evidence="13">
    <location>
        <begin position="629"/>
        <end position="699"/>
    </location>
</feature>
<organism evidence="18 19">
    <name type="scientific">Branchiostoma belcheri</name>
    <name type="common">Amphioxus</name>
    <dbReference type="NCBI Taxonomy" id="7741"/>
    <lineage>
        <taxon>Eukaryota</taxon>
        <taxon>Metazoa</taxon>
        <taxon>Chordata</taxon>
        <taxon>Cephalochordata</taxon>
        <taxon>Leptocardii</taxon>
        <taxon>Amphioxiformes</taxon>
        <taxon>Branchiostomatidae</taxon>
        <taxon>Branchiostoma</taxon>
    </lineage>
</organism>
<feature type="compositionally biased region" description="Low complexity" evidence="12">
    <location>
        <begin position="941"/>
        <end position="950"/>
    </location>
</feature>
<dbReference type="Pfam" id="PF00855">
    <property type="entry name" value="PWWP"/>
    <property type="match status" value="1"/>
</dbReference>
<keyword evidence="4" id="KW-0677">Repeat</keyword>
<keyword evidence="7" id="KW-0007">Acetylation</keyword>
<dbReference type="InterPro" id="IPR036427">
    <property type="entry name" value="Bromodomain-like_sf"/>
</dbReference>
<feature type="domain" description="PHD-type" evidence="14">
    <location>
        <begin position="266"/>
        <end position="316"/>
    </location>
</feature>
<dbReference type="GO" id="GO:0006357">
    <property type="term" value="P:regulation of transcription by RNA polymerase II"/>
    <property type="evidence" value="ECO:0007669"/>
    <property type="project" value="TreeGrafter"/>
</dbReference>
<keyword evidence="2" id="KW-0597">Phosphoprotein</keyword>
<dbReference type="SUPFAM" id="SSF47370">
    <property type="entry name" value="Bromodomain"/>
    <property type="match status" value="1"/>
</dbReference>
<feature type="compositionally biased region" description="Polar residues" evidence="12">
    <location>
        <begin position="45"/>
        <end position="55"/>
    </location>
</feature>
<evidence type="ECO:0000256" key="3">
    <source>
        <dbReference type="ARBA" id="ARBA00022723"/>
    </source>
</evidence>
<dbReference type="InterPro" id="IPR019787">
    <property type="entry name" value="Znf_PHD-finger"/>
</dbReference>
<dbReference type="PROSITE" id="PS50016">
    <property type="entry name" value="ZF_PHD_2"/>
    <property type="match status" value="1"/>
</dbReference>
<proteinExistence type="predicted"/>
<dbReference type="Gene3D" id="1.20.920.10">
    <property type="entry name" value="Bromodomain-like"/>
    <property type="match status" value="1"/>
</dbReference>